<dbReference type="Gene3D" id="3.40.390.10">
    <property type="entry name" value="Collagenase (Catalytic Domain)"/>
    <property type="match status" value="1"/>
</dbReference>
<dbReference type="PROSITE" id="PS51885">
    <property type="entry name" value="NEPRILYSIN"/>
    <property type="match status" value="1"/>
</dbReference>
<dbReference type="InterPro" id="IPR024079">
    <property type="entry name" value="MetalloPept_cat_dom_sf"/>
</dbReference>
<dbReference type="Gene3D" id="1.10.1380.10">
    <property type="entry name" value="Neutral endopeptidase , domain2"/>
    <property type="match status" value="1"/>
</dbReference>
<dbReference type="RefSeq" id="WP_273629822.1">
    <property type="nucleotide sequence ID" value="NZ_CP117167.1"/>
</dbReference>
<dbReference type="Proteomes" id="UP001216139">
    <property type="component" value="Chromosome"/>
</dbReference>
<comment type="similarity">
    <text evidence="2">Belongs to the peptidase M13 family.</text>
</comment>
<keyword evidence="3" id="KW-0645">Protease</keyword>
<evidence type="ECO:0000259" key="9">
    <source>
        <dbReference type="Pfam" id="PF01431"/>
    </source>
</evidence>
<dbReference type="InterPro" id="IPR042089">
    <property type="entry name" value="Peptidase_M13_dom_2"/>
</dbReference>
<evidence type="ECO:0000256" key="5">
    <source>
        <dbReference type="ARBA" id="ARBA00022801"/>
    </source>
</evidence>
<dbReference type="CDD" id="cd08662">
    <property type="entry name" value="M13"/>
    <property type="match status" value="1"/>
</dbReference>
<keyword evidence="6" id="KW-0862">Zinc</keyword>
<feature type="domain" description="Peptidase M13 N-terminal" evidence="10">
    <location>
        <begin position="47"/>
        <end position="425"/>
    </location>
</feature>
<dbReference type="PRINTS" id="PR00786">
    <property type="entry name" value="NEPRILYSIN"/>
</dbReference>
<dbReference type="PANTHER" id="PTHR11733:SF167">
    <property type="entry name" value="FI17812P1-RELATED"/>
    <property type="match status" value="1"/>
</dbReference>
<evidence type="ECO:0000256" key="6">
    <source>
        <dbReference type="ARBA" id="ARBA00022833"/>
    </source>
</evidence>
<dbReference type="PROSITE" id="PS51257">
    <property type="entry name" value="PROKAR_LIPOPROTEIN"/>
    <property type="match status" value="1"/>
</dbReference>
<feature type="signal peptide" evidence="8">
    <location>
        <begin position="1"/>
        <end position="16"/>
    </location>
</feature>
<proteinExistence type="inferred from homology"/>
<evidence type="ECO:0000256" key="8">
    <source>
        <dbReference type="SAM" id="SignalP"/>
    </source>
</evidence>
<keyword evidence="4" id="KW-0479">Metal-binding</keyword>
<accession>A0ABY7T7D3</accession>
<dbReference type="EMBL" id="CP117167">
    <property type="protein sequence ID" value="WCT11633.1"/>
    <property type="molecule type" value="Genomic_DNA"/>
</dbReference>
<dbReference type="SUPFAM" id="SSF55486">
    <property type="entry name" value="Metalloproteases ('zincins'), catalytic domain"/>
    <property type="match status" value="1"/>
</dbReference>
<dbReference type="InterPro" id="IPR000718">
    <property type="entry name" value="Peptidase_M13"/>
</dbReference>
<keyword evidence="7" id="KW-0482">Metalloprotease</keyword>
<comment type="cofactor">
    <cofactor evidence="1">
        <name>Zn(2+)</name>
        <dbReference type="ChEBI" id="CHEBI:29105"/>
    </cofactor>
</comment>
<evidence type="ECO:0000256" key="4">
    <source>
        <dbReference type="ARBA" id="ARBA00022723"/>
    </source>
</evidence>
<dbReference type="Pfam" id="PF05649">
    <property type="entry name" value="Peptidase_M13_N"/>
    <property type="match status" value="1"/>
</dbReference>
<evidence type="ECO:0000256" key="1">
    <source>
        <dbReference type="ARBA" id="ARBA00001947"/>
    </source>
</evidence>
<feature type="chain" id="PRO_5045583757" evidence="8">
    <location>
        <begin position="17"/>
        <end position="681"/>
    </location>
</feature>
<sequence length="681" mass="77137">MKLKPLIWLAVPAVLAACNNKPTQSADAPPQRTVFFDKSGMDTTVKPGDDFFSYANGTWIKNTKIPPSESGWGSFYILYNDNIKNLHQILEATAKQDNSKGSKEQKVSDLYLSGMDTVTIDKLGYEPVKPLLGQIDSLKDNKQLLQFSADKFKNGGGFLLGFYVGPDDKNSNKNMAQFGQAGITLPNRDYYFKTDSASVKIRAAFVKYITTLFTLTGTDAATAAKNADVVLKLETEIAKSHSTPVELRDPVKNYNKFAVSEMQKQVPDMDLNDLFNRMGFKTDTILVGQPKYYVALDNLLKSQPVDVWKTELKFASLDKSAGYLSKPFRQARFDFYNKTLYGQKQQKERWKNMVATVDGGLGELLGQLYVEKYFTPEAKKRMLDLVNNLQDVYGERIKKLDWMSDATKQKAIEKLHAFTKKIGYPDKWKNYDDVDIDKGAFYKNMKAIGKHDYNEELKRINKKVDKTEWGMTPPTVNAYYNPSFNEIVFPAGILQFPFFDKDADDAINYGGIGMVIGHEMTHGFDDQGSQYDKEGNLKMWWIKEDDTKFKAKTAAIATQYDAYTVFNGVHVNGKLTLGENIADNGGLAIAYEAFKRTKQGKSNDKIDGFTPDQRFFLGFAQVWREKVSDESLRSQVSGDPHSPDMYRVNGPLANTDAWYKAFNIKLGDKLYKPDNQRTKIW</sequence>
<evidence type="ECO:0000313" key="12">
    <source>
        <dbReference type="Proteomes" id="UP001216139"/>
    </source>
</evidence>
<name>A0ABY7T7D3_9SPHI</name>
<dbReference type="Pfam" id="PF01431">
    <property type="entry name" value="Peptidase_M13"/>
    <property type="match status" value="1"/>
</dbReference>
<organism evidence="11 12">
    <name type="scientific">Mucilaginibacter jinjuensis</name>
    <dbReference type="NCBI Taxonomy" id="1176721"/>
    <lineage>
        <taxon>Bacteria</taxon>
        <taxon>Pseudomonadati</taxon>
        <taxon>Bacteroidota</taxon>
        <taxon>Sphingobacteriia</taxon>
        <taxon>Sphingobacteriales</taxon>
        <taxon>Sphingobacteriaceae</taxon>
        <taxon>Mucilaginibacter</taxon>
    </lineage>
</organism>
<evidence type="ECO:0000256" key="3">
    <source>
        <dbReference type="ARBA" id="ARBA00022670"/>
    </source>
</evidence>
<evidence type="ECO:0000313" key="11">
    <source>
        <dbReference type="EMBL" id="WCT11633.1"/>
    </source>
</evidence>
<dbReference type="InterPro" id="IPR018497">
    <property type="entry name" value="Peptidase_M13_C"/>
</dbReference>
<reference evidence="11 12" key="1">
    <citation type="submission" date="2023-02" db="EMBL/GenBank/DDBJ databases">
        <title>Genome sequence of Mucilaginibacter jinjuensis strain KACC 16571.</title>
        <authorList>
            <person name="Kim S."/>
            <person name="Heo J."/>
            <person name="Kwon S.-W."/>
        </authorList>
    </citation>
    <scope>NUCLEOTIDE SEQUENCE [LARGE SCALE GENOMIC DNA]</scope>
    <source>
        <strain evidence="11 12">KACC 16571</strain>
    </source>
</reference>
<feature type="domain" description="Peptidase M13 C-terminal" evidence="9">
    <location>
        <begin position="477"/>
        <end position="675"/>
    </location>
</feature>
<gene>
    <name evidence="11" type="ORF">PQO05_23140</name>
</gene>
<protein>
    <submittedName>
        <fullName evidence="11">M13 family metallopeptidase</fullName>
    </submittedName>
</protein>
<keyword evidence="8" id="KW-0732">Signal</keyword>
<keyword evidence="12" id="KW-1185">Reference proteome</keyword>
<dbReference type="InterPro" id="IPR008753">
    <property type="entry name" value="Peptidase_M13_N"/>
</dbReference>
<evidence type="ECO:0000256" key="2">
    <source>
        <dbReference type="ARBA" id="ARBA00007357"/>
    </source>
</evidence>
<keyword evidence="5" id="KW-0378">Hydrolase</keyword>
<dbReference type="PANTHER" id="PTHR11733">
    <property type="entry name" value="ZINC METALLOPROTEASE FAMILY M13 NEPRILYSIN-RELATED"/>
    <property type="match status" value="1"/>
</dbReference>
<evidence type="ECO:0000256" key="7">
    <source>
        <dbReference type="ARBA" id="ARBA00023049"/>
    </source>
</evidence>
<evidence type="ECO:0000259" key="10">
    <source>
        <dbReference type="Pfam" id="PF05649"/>
    </source>
</evidence>